<dbReference type="Pfam" id="PF00563">
    <property type="entry name" value="EAL"/>
    <property type="match status" value="1"/>
</dbReference>
<evidence type="ECO:0000256" key="1">
    <source>
        <dbReference type="SAM" id="Phobius"/>
    </source>
</evidence>
<feature type="transmembrane region" description="Helical" evidence="1">
    <location>
        <begin position="213"/>
        <end position="235"/>
    </location>
</feature>
<keyword evidence="5" id="KW-1185">Reference proteome</keyword>
<dbReference type="Proteomes" id="UP001141629">
    <property type="component" value="Unassembled WGS sequence"/>
</dbReference>
<dbReference type="PANTHER" id="PTHR33121">
    <property type="entry name" value="CYCLIC DI-GMP PHOSPHODIESTERASE PDEF"/>
    <property type="match status" value="1"/>
</dbReference>
<dbReference type="CDD" id="cd01949">
    <property type="entry name" value="GGDEF"/>
    <property type="match status" value="1"/>
</dbReference>
<organism evidence="4 5">
    <name type="scientific">Mycobacterium yunnanensis</name>
    <dbReference type="NCBI Taxonomy" id="368477"/>
    <lineage>
        <taxon>Bacteria</taxon>
        <taxon>Bacillati</taxon>
        <taxon>Actinomycetota</taxon>
        <taxon>Actinomycetes</taxon>
        <taxon>Mycobacteriales</taxon>
        <taxon>Mycobacteriaceae</taxon>
        <taxon>Mycobacterium</taxon>
    </lineage>
</organism>
<feature type="domain" description="EAL" evidence="2">
    <location>
        <begin position="517"/>
        <end position="772"/>
    </location>
</feature>
<feature type="transmembrane region" description="Helical" evidence="1">
    <location>
        <begin position="179"/>
        <end position="201"/>
    </location>
</feature>
<dbReference type="AlphaFoldDB" id="A0A9X2Z192"/>
<keyword evidence="1" id="KW-0812">Transmembrane</keyword>
<dbReference type="InterPro" id="IPR001633">
    <property type="entry name" value="EAL_dom"/>
</dbReference>
<keyword evidence="1" id="KW-1133">Transmembrane helix</keyword>
<feature type="transmembrane region" description="Helical" evidence="1">
    <location>
        <begin position="247"/>
        <end position="265"/>
    </location>
</feature>
<dbReference type="Gene3D" id="3.20.20.450">
    <property type="entry name" value="EAL domain"/>
    <property type="match status" value="1"/>
</dbReference>
<dbReference type="SUPFAM" id="SSF141868">
    <property type="entry name" value="EAL domain-like"/>
    <property type="match status" value="1"/>
</dbReference>
<feature type="transmembrane region" description="Helical" evidence="1">
    <location>
        <begin position="300"/>
        <end position="321"/>
    </location>
</feature>
<feature type="transmembrane region" description="Helical" evidence="1">
    <location>
        <begin position="47"/>
        <end position="74"/>
    </location>
</feature>
<dbReference type="InterPro" id="IPR000160">
    <property type="entry name" value="GGDEF_dom"/>
</dbReference>
<feature type="domain" description="GGDEF" evidence="3">
    <location>
        <begin position="368"/>
        <end position="502"/>
    </location>
</feature>
<comment type="caution">
    <text evidence="4">The sequence shown here is derived from an EMBL/GenBank/DDBJ whole genome shotgun (WGS) entry which is preliminary data.</text>
</comment>
<reference evidence="4" key="1">
    <citation type="submission" date="2020-07" db="EMBL/GenBank/DDBJ databases">
        <authorList>
            <person name="Pettersson B.M.F."/>
            <person name="Behra P.R.K."/>
            <person name="Ramesh M."/>
            <person name="Das S."/>
            <person name="Dasgupta S."/>
            <person name="Kirsebom L.A."/>
        </authorList>
    </citation>
    <scope>NUCLEOTIDE SEQUENCE</scope>
    <source>
        <strain evidence="4">DSM 44838</strain>
    </source>
</reference>
<dbReference type="SUPFAM" id="SSF55073">
    <property type="entry name" value="Nucleotide cyclase"/>
    <property type="match status" value="1"/>
</dbReference>
<dbReference type="EMBL" id="JACKVK010000008">
    <property type="protein sequence ID" value="MCV7421031.1"/>
    <property type="molecule type" value="Genomic_DNA"/>
</dbReference>
<accession>A0A9X2Z192</accession>
<feature type="transmembrane region" description="Helical" evidence="1">
    <location>
        <begin position="119"/>
        <end position="135"/>
    </location>
</feature>
<dbReference type="InterPro" id="IPR035919">
    <property type="entry name" value="EAL_sf"/>
</dbReference>
<reference evidence="4" key="2">
    <citation type="journal article" date="2022" name="BMC Genomics">
        <title>Comparative genome analysis of mycobacteria focusing on tRNA and non-coding RNA.</title>
        <authorList>
            <person name="Behra P.R.K."/>
            <person name="Pettersson B.M.F."/>
            <person name="Ramesh M."/>
            <person name="Das S."/>
            <person name="Dasgupta S."/>
            <person name="Kirsebom L.A."/>
        </authorList>
    </citation>
    <scope>NUCLEOTIDE SEQUENCE</scope>
    <source>
        <strain evidence="4">DSM 44838</strain>
    </source>
</reference>
<protein>
    <submittedName>
        <fullName evidence="4">Bifunctional diguanylate cyclase/phosphodiesterase</fullName>
    </submittedName>
</protein>
<keyword evidence="1" id="KW-0472">Membrane</keyword>
<name>A0A9X2Z192_9MYCO</name>
<feature type="transmembrane region" description="Helical" evidence="1">
    <location>
        <begin position="20"/>
        <end position="41"/>
    </location>
</feature>
<dbReference type="InterPro" id="IPR050706">
    <property type="entry name" value="Cyclic-di-GMP_PDE-like"/>
</dbReference>
<dbReference type="InterPro" id="IPR043128">
    <property type="entry name" value="Rev_trsase/Diguanyl_cyclase"/>
</dbReference>
<dbReference type="PROSITE" id="PS50887">
    <property type="entry name" value="GGDEF"/>
    <property type="match status" value="1"/>
</dbReference>
<evidence type="ECO:0000259" key="3">
    <source>
        <dbReference type="PROSITE" id="PS50887"/>
    </source>
</evidence>
<proteinExistence type="predicted"/>
<dbReference type="GO" id="GO:0071111">
    <property type="term" value="F:cyclic-guanylate-specific phosphodiesterase activity"/>
    <property type="evidence" value="ECO:0007669"/>
    <property type="project" value="InterPro"/>
</dbReference>
<dbReference type="SMART" id="SM00052">
    <property type="entry name" value="EAL"/>
    <property type="match status" value="1"/>
</dbReference>
<dbReference type="RefSeq" id="WP_263995817.1">
    <property type="nucleotide sequence ID" value="NZ_JACKVK010000008.1"/>
</dbReference>
<evidence type="ECO:0000259" key="2">
    <source>
        <dbReference type="PROSITE" id="PS50883"/>
    </source>
</evidence>
<gene>
    <name evidence="4" type="ORF">H7K45_10820</name>
</gene>
<dbReference type="CDD" id="cd01948">
    <property type="entry name" value="EAL"/>
    <property type="match status" value="1"/>
</dbReference>
<dbReference type="Gene3D" id="3.30.70.270">
    <property type="match status" value="1"/>
</dbReference>
<sequence>MLRRISGEGLRVTLLQPRRAAPLGIAVWLVYVVWLIAQLAIGQATAPVAQIVGDVAFIVFGLFALTCAAAAALSNGGRARAAWALVGVGAAAWIVAVAGSDLRSPLGAIRGPFSTWADVGFVVFPIVTCGALLLLPVGPVGPSTVRLLMDGLVVVGSLFLIAWIVVLRGLFDAGRTDPLTFAVTLAYPILDLVAITVGVLVTIRARGAARMSVALLTVGIVLMSISNDVLYHVVAASGRSRGDLLDLGWVTSLLVVGLGALAGCSQRLAGQIPVHDTLWLPYVPLSVAGVVVVADLAKPASVVVLSVSVSLVIVVMLRQFLVMGTNQRLLAVVAEQALQDPLTGLANRHLFNDRLHHAVELHRRELFGVLAVLTLDLDDFKLVNDGLGHAAGDALLVDVAARIRSAVRSGDTIARLGGDEFAILIEKGPETPDSVAQRVIDAFAEPFVVDGHLLPIRPSVGLSVAPARDRDLRADMLLKQSDLAMYAAKRTRGSGVVTFASDTGPMRRLAAEDDAPKLGLLNDLRHAIEHGDLTMVYQPKVDLRLGGRDVVGVEALVRWPHPEHGLLTPGDFLPLIRRHDLMAPMTELVFELVFADSARWHEAGRTVPVAINLFAPSFDDSGLPDRLLATLGEHGLAATELTLEITEDLVIDDVPRARQTLECLRERDIRVSVDDFGSGFSGLHYLRELPVDEVKLDRQFVMPIVEDPRAAAIVRAVIGLAHDLGVACVAEGVENAATAERLREYGCDLAQGYHFGRPVAAPLLLDALTSPDPQTTRG</sequence>
<feature type="transmembrane region" description="Helical" evidence="1">
    <location>
        <begin position="81"/>
        <end position="99"/>
    </location>
</feature>
<dbReference type="PANTHER" id="PTHR33121:SF70">
    <property type="entry name" value="SIGNALING PROTEIN YKOW"/>
    <property type="match status" value="1"/>
</dbReference>
<dbReference type="PROSITE" id="PS50883">
    <property type="entry name" value="EAL"/>
    <property type="match status" value="1"/>
</dbReference>
<dbReference type="InterPro" id="IPR029787">
    <property type="entry name" value="Nucleotide_cyclase"/>
</dbReference>
<dbReference type="Pfam" id="PF00990">
    <property type="entry name" value="GGDEF"/>
    <property type="match status" value="1"/>
</dbReference>
<evidence type="ECO:0000313" key="4">
    <source>
        <dbReference type="EMBL" id="MCV7421031.1"/>
    </source>
</evidence>
<feature type="transmembrane region" description="Helical" evidence="1">
    <location>
        <begin position="147"/>
        <end position="167"/>
    </location>
</feature>
<dbReference type="NCBIfam" id="TIGR00254">
    <property type="entry name" value="GGDEF"/>
    <property type="match status" value="1"/>
</dbReference>
<dbReference type="SMART" id="SM00267">
    <property type="entry name" value="GGDEF"/>
    <property type="match status" value="1"/>
</dbReference>
<evidence type="ECO:0000313" key="5">
    <source>
        <dbReference type="Proteomes" id="UP001141629"/>
    </source>
</evidence>